<protein>
    <submittedName>
        <fullName evidence="2">Uncharacterized protein</fullName>
    </submittedName>
</protein>
<evidence type="ECO:0000256" key="1">
    <source>
        <dbReference type="SAM" id="MobiDB-lite"/>
    </source>
</evidence>
<organism evidence="2 3">
    <name type="scientific">Culter alburnus</name>
    <name type="common">Topmouth culter</name>
    <dbReference type="NCBI Taxonomy" id="194366"/>
    <lineage>
        <taxon>Eukaryota</taxon>
        <taxon>Metazoa</taxon>
        <taxon>Chordata</taxon>
        <taxon>Craniata</taxon>
        <taxon>Vertebrata</taxon>
        <taxon>Euteleostomi</taxon>
        <taxon>Actinopterygii</taxon>
        <taxon>Neopterygii</taxon>
        <taxon>Teleostei</taxon>
        <taxon>Ostariophysi</taxon>
        <taxon>Cypriniformes</taxon>
        <taxon>Xenocyprididae</taxon>
        <taxon>Xenocypridinae</taxon>
        <taxon>Culter</taxon>
    </lineage>
</organism>
<proteinExistence type="predicted"/>
<feature type="region of interest" description="Disordered" evidence="1">
    <location>
        <begin position="61"/>
        <end position="89"/>
    </location>
</feature>
<evidence type="ECO:0000313" key="3">
    <source>
        <dbReference type="Proteomes" id="UP001479290"/>
    </source>
</evidence>
<dbReference type="Proteomes" id="UP001479290">
    <property type="component" value="Unassembled WGS sequence"/>
</dbReference>
<comment type="caution">
    <text evidence="2">The sequence shown here is derived from an EMBL/GenBank/DDBJ whole genome shotgun (WGS) entry which is preliminary data.</text>
</comment>
<accession>A0AAW2APZ8</accession>
<name>A0AAW2APZ8_CULAL</name>
<gene>
    <name evidence="2" type="ORF">ABG768_023234</name>
</gene>
<dbReference type="AlphaFoldDB" id="A0AAW2APZ8"/>
<sequence>MFDCSSALPPPFSPLLPSPLTVTHPPYPTGEPAVAVVVAAEETRPVREVVRPRLAPPTLPLHLRVPPVPSTFSRSFPERQNHESSSGSQAESILNAVCNCVLLTGISARVAKEKVPESVRNTDNNKPEKCSQRAVAPELTPSLSETGALRVGEGGNSRR</sequence>
<keyword evidence="3" id="KW-1185">Reference proteome</keyword>
<feature type="region of interest" description="Disordered" evidence="1">
    <location>
        <begin position="114"/>
        <end position="159"/>
    </location>
</feature>
<dbReference type="EMBL" id="JAWDJR010000005">
    <property type="protein sequence ID" value="KAK9975178.1"/>
    <property type="molecule type" value="Genomic_DNA"/>
</dbReference>
<evidence type="ECO:0000313" key="2">
    <source>
        <dbReference type="EMBL" id="KAK9975178.1"/>
    </source>
</evidence>
<reference evidence="2 3" key="1">
    <citation type="submission" date="2024-05" db="EMBL/GenBank/DDBJ databases">
        <title>A high-quality chromosomal-level genome assembly of Topmouth culter (Culter alburnus).</title>
        <authorList>
            <person name="Zhao H."/>
        </authorList>
    </citation>
    <scope>NUCLEOTIDE SEQUENCE [LARGE SCALE GENOMIC DNA]</scope>
    <source>
        <strain evidence="2">CATC2023</strain>
        <tissue evidence="2">Muscle</tissue>
    </source>
</reference>